<proteinExistence type="predicted"/>
<keyword evidence="1" id="KW-0812">Transmembrane</keyword>
<reference evidence="2" key="1">
    <citation type="submission" date="2020-05" db="EMBL/GenBank/DDBJ databases">
        <authorList>
            <person name="Chiriac C."/>
            <person name="Salcher M."/>
            <person name="Ghai R."/>
            <person name="Kavagutti S V."/>
        </authorList>
    </citation>
    <scope>NUCLEOTIDE SEQUENCE</scope>
</reference>
<keyword evidence="1" id="KW-1133">Transmembrane helix</keyword>
<accession>A0A6J7WHJ7</accession>
<gene>
    <name evidence="2" type="ORF">UFOVP190_226</name>
</gene>
<evidence type="ECO:0000256" key="1">
    <source>
        <dbReference type="SAM" id="Phobius"/>
    </source>
</evidence>
<keyword evidence="1" id="KW-0472">Membrane</keyword>
<dbReference type="EMBL" id="LR798243">
    <property type="protein sequence ID" value="CAB5214715.1"/>
    <property type="molecule type" value="Genomic_DNA"/>
</dbReference>
<evidence type="ECO:0000313" key="2">
    <source>
        <dbReference type="EMBL" id="CAB5214715.1"/>
    </source>
</evidence>
<sequence>MKKIVAVLLLAISASASANGYRNHGYNHGGHYNRGYNYGWIAPAIIGGAVVYGLTRPYYAPPPVVIQEPPVYIQQPVPAPPYGYRQETILDNNCNCYRTVLVPN</sequence>
<protein>
    <submittedName>
        <fullName evidence="2">Uncharacterized protein</fullName>
    </submittedName>
</protein>
<name>A0A6J7WHJ7_9CAUD</name>
<feature type="transmembrane region" description="Helical" evidence="1">
    <location>
        <begin position="36"/>
        <end position="54"/>
    </location>
</feature>
<organism evidence="2">
    <name type="scientific">uncultured Caudovirales phage</name>
    <dbReference type="NCBI Taxonomy" id="2100421"/>
    <lineage>
        <taxon>Viruses</taxon>
        <taxon>Duplodnaviria</taxon>
        <taxon>Heunggongvirae</taxon>
        <taxon>Uroviricota</taxon>
        <taxon>Caudoviricetes</taxon>
        <taxon>Peduoviridae</taxon>
        <taxon>Maltschvirus</taxon>
        <taxon>Maltschvirus maltsch</taxon>
    </lineage>
</organism>